<dbReference type="GO" id="GO:0015035">
    <property type="term" value="F:protein-disulfide reductase activity"/>
    <property type="evidence" value="ECO:0007669"/>
    <property type="project" value="InterPro"/>
</dbReference>
<organism evidence="1 2">
    <name type="scientific">Crassostrea virginica</name>
    <name type="common">Eastern oyster</name>
    <dbReference type="NCBI Taxonomy" id="6565"/>
    <lineage>
        <taxon>Eukaryota</taxon>
        <taxon>Metazoa</taxon>
        <taxon>Spiralia</taxon>
        <taxon>Lophotrochozoa</taxon>
        <taxon>Mollusca</taxon>
        <taxon>Bivalvia</taxon>
        <taxon>Autobranchia</taxon>
        <taxon>Pteriomorphia</taxon>
        <taxon>Ostreida</taxon>
        <taxon>Ostreoidea</taxon>
        <taxon>Ostreidae</taxon>
        <taxon>Crassostrea</taxon>
    </lineage>
</organism>
<dbReference type="InterPro" id="IPR044691">
    <property type="entry name" value="DCC1_Trx"/>
</dbReference>
<dbReference type="InterPro" id="IPR007263">
    <property type="entry name" value="DCC1-like"/>
</dbReference>
<dbReference type="PANTHER" id="PTHR34290">
    <property type="entry name" value="SI:CH73-390P7.2"/>
    <property type="match status" value="1"/>
</dbReference>
<gene>
    <name evidence="2" type="primary">LOC111113688</name>
</gene>
<reference evidence="2" key="2">
    <citation type="submission" date="2025-08" db="UniProtKB">
        <authorList>
            <consortium name="RefSeq"/>
        </authorList>
    </citation>
    <scope>IDENTIFICATION</scope>
    <source>
        <tissue evidence="2">Whole sample</tissue>
    </source>
</reference>
<sequence length="151" mass="17453">MKLFELSRRALQVGSARKFHLSQQVLKTKVLYDGHCPICIKEINFLKKYFNKEGKVDFVDITEDSFKAEDYLGITYEEAMGSMHVIGENNKVFKKMDGIREMYRGIGLKPLATFTELPLIRPLSDKMYDIFAANRVRLGRKDSDCSKCKKD</sequence>
<proteinExistence type="predicted"/>
<name>A0A8B8BXV5_CRAVI</name>
<protein>
    <submittedName>
        <fullName evidence="2">Uncharacterized protein At5g50100, mitochondrial-like</fullName>
    </submittedName>
</protein>
<dbReference type="GeneID" id="111113688"/>
<dbReference type="PANTHER" id="PTHR34290:SF2">
    <property type="entry name" value="OS04G0668800 PROTEIN"/>
    <property type="match status" value="1"/>
</dbReference>
<reference evidence="1" key="1">
    <citation type="submission" date="2024-06" db="UniProtKB">
        <authorList>
            <consortium name="RefSeq"/>
        </authorList>
    </citation>
    <scope>NUCLEOTIDE SEQUENCE [LARGE SCALE GENOMIC DNA]</scope>
</reference>
<evidence type="ECO:0000313" key="2">
    <source>
        <dbReference type="RefSeq" id="XP_022307689.1"/>
    </source>
</evidence>
<dbReference type="RefSeq" id="XP_022307689.1">
    <property type="nucleotide sequence ID" value="XM_022451981.1"/>
</dbReference>
<dbReference type="AlphaFoldDB" id="A0A8B8BXV5"/>
<dbReference type="KEGG" id="cvn:111113688"/>
<keyword evidence="1" id="KW-1185">Reference proteome</keyword>
<accession>A0A8B8BXV5</accession>
<dbReference type="Pfam" id="PF04134">
    <property type="entry name" value="DCC1-like"/>
    <property type="match status" value="1"/>
</dbReference>
<evidence type="ECO:0000313" key="1">
    <source>
        <dbReference type="Proteomes" id="UP000694844"/>
    </source>
</evidence>
<dbReference type="OrthoDB" id="441708at2759"/>
<dbReference type="Proteomes" id="UP000694844">
    <property type="component" value="Chromosome 1"/>
</dbReference>